<dbReference type="Proteomes" id="UP000095286">
    <property type="component" value="Unplaced"/>
</dbReference>
<name>A0AC35U9S0_9BILA</name>
<protein>
    <submittedName>
        <fullName evidence="2">Cystatin domain-containing protein</fullName>
    </submittedName>
</protein>
<evidence type="ECO:0000313" key="2">
    <source>
        <dbReference type="WBParaSite" id="RSKR_0000936800.1"/>
    </source>
</evidence>
<evidence type="ECO:0000313" key="1">
    <source>
        <dbReference type="Proteomes" id="UP000095286"/>
    </source>
</evidence>
<proteinExistence type="predicted"/>
<reference evidence="2" key="1">
    <citation type="submission" date="2016-11" db="UniProtKB">
        <authorList>
            <consortium name="WormBaseParasite"/>
        </authorList>
    </citation>
    <scope>IDENTIFICATION</scope>
    <source>
        <strain evidence="2">KR3021</strain>
    </source>
</reference>
<organism evidence="1 2">
    <name type="scientific">Rhabditophanes sp. KR3021</name>
    <dbReference type="NCBI Taxonomy" id="114890"/>
    <lineage>
        <taxon>Eukaryota</taxon>
        <taxon>Metazoa</taxon>
        <taxon>Ecdysozoa</taxon>
        <taxon>Nematoda</taxon>
        <taxon>Chromadorea</taxon>
        <taxon>Rhabditida</taxon>
        <taxon>Tylenchina</taxon>
        <taxon>Panagrolaimomorpha</taxon>
        <taxon>Strongyloidoidea</taxon>
        <taxon>Alloionematidae</taxon>
        <taxon>Rhabditophanes</taxon>
    </lineage>
</organism>
<accession>A0AC35U9S0</accession>
<dbReference type="WBParaSite" id="RSKR_0000936800.1">
    <property type="protein sequence ID" value="RSKR_0000936800.1"/>
    <property type="gene ID" value="RSKR_0000936800"/>
</dbReference>
<sequence>MITLFLLLIIFVINGNAQNGGGISPISVNDPDVIKFARRSLLKFNRQISKDPSWYIIEKITSAQIQSVAGNKYFFNYIAIQTACSKAEIGYLKAYSWPCANRKKAKRVQIKATLLDQPWLKSITIGINCYKYL</sequence>